<proteinExistence type="predicted"/>
<feature type="transmembrane region" description="Helical" evidence="1">
    <location>
        <begin position="164"/>
        <end position="183"/>
    </location>
</feature>
<dbReference type="RefSeq" id="WP_068025837.1">
    <property type="nucleotide sequence ID" value="NZ_QQAZ01000005.1"/>
</dbReference>
<comment type="caution">
    <text evidence="3">The sequence shown here is derived from an EMBL/GenBank/DDBJ whole genome shotgun (WGS) entry which is preliminary data.</text>
</comment>
<sequence>MTAATTTRATPAVLAPTLAFAAFTVAYAAVNSGVPHPDASASEVLAYDTTHSGSLELGAMLMLCSAPVLAVTAIFALRLLRGRRAEVPDVAVAGGLLGAGALTASAVFAWVAAQLKDGASPELARAVADMSFVTGGPAYAVGFGLLAAGIAVPALLGGLLPRSLAWIGVVIAIAGAVSTIGLLVPGLLILLPLVRFGGLLWLVATAIVLSRR</sequence>
<dbReference type="STRING" id="1210089.GCA_001613165_05557"/>
<keyword evidence="1" id="KW-1133">Transmembrane helix</keyword>
<feature type="chain" id="PRO_5038884811" description="DUF4386 domain-containing protein" evidence="2">
    <location>
        <begin position="29"/>
        <end position="212"/>
    </location>
</feature>
<evidence type="ECO:0008006" key="5">
    <source>
        <dbReference type="Google" id="ProtNLM"/>
    </source>
</evidence>
<dbReference type="OrthoDB" id="3476748at2"/>
<dbReference type="AlphaFoldDB" id="A0A370H2Z3"/>
<feature type="transmembrane region" description="Helical" evidence="1">
    <location>
        <begin position="138"/>
        <end position="157"/>
    </location>
</feature>
<keyword evidence="1" id="KW-0472">Membrane</keyword>
<dbReference type="Proteomes" id="UP000255355">
    <property type="component" value="Unassembled WGS sequence"/>
</dbReference>
<feature type="transmembrane region" description="Helical" evidence="1">
    <location>
        <begin position="57"/>
        <end position="80"/>
    </location>
</feature>
<evidence type="ECO:0000256" key="1">
    <source>
        <dbReference type="SAM" id="Phobius"/>
    </source>
</evidence>
<name>A0A370H2Z3_9NOCA</name>
<reference evidence="3 4" key="1">
    <citation type="submission" date="2018-07" db="EMBL/GenBank/DDBJ databases">
        <title>Genomic Encyclopedia of Type Strains, Phase IV (KMG-IV): sequencing the most valuable type-strain genomes for metagenomic binning, comparative biology and taxonomic classification.</title>
        <authorList>
            <person name="Goeker M."/>
        </authorList>
    </citation>
    <scope>NUCLEOTIDE SEQUENCE [LARGE SCALE GENOMIC DNA]</scope>
    <source>
        <strain evidence="3 4">DSM 44952</strain>
    </source>
</reference>
<feature type="transmembrane region" description="Helical" evidence="1">
    <location>
        <begin position="92"/>
        <end position="113"/>
    </location>
</feature>
<feature type="signal peptide" evidence="2">
    <location>
        <begin position="1"/>
        <end position="28"/>
    </location>
</feature>
<evidence type="ECO:0000313" key="4">
    <source>
        <dbReference type="Proteomes" id="UP000255355"/>
    </source>
</evidence>
<feature type="transmembrane region" description="Helical" evidence="1">
    <location>
        <begin position="189"/>
        <end position="209"/>
    </location>
</feature>
<accession>A0A370H2Z3</accession>
<evidence type="ECO:0000313" key="3">
    <source>
        <dbReference type="EMBL" id="RDI50590.1"/>
    </source>
</evidence>
<dbReference type="EMBL" id="QQAZ01000005">
    <property type="protein sequence ID" value="RDI50590.1"/>
    <property type="molecule type" value="Genomic_DNA"/>
</dbReference>
<gene>
    <name evidence="3" type="ORF">DFR68_10567</name>
</gene>
<keyword evidence="4" id="KW-1185">Reference proteome</keyword>
<organism evidence="3 4">
    <name type="scientific">Nocardia mexicana</name>
    <dbReference type="NCBI Taxonomy" id="279262"/>
    <lineage>
        <taxon>Bacteria</taxon>
        <taxon>Bacillati</taxon>
        <taxon>Actinomycetota</taxon>
        <taxon>Actinomycetes</taxon>
        <taxon>Mycobacteriales</taxon>
        <taxon>Nocardiaceae</taxon>
        <taxon>Nocardia</taxon>
    </lineage>
</organism>
<protein>
    <recommendedName>
        <fullName evidence="5">DUF4386 domain-containing protein</fullName>
    </recommendedName>
</protein>
<keyword evidence="2" id="KW-0732">Signal</keyword>
<keyword evidence="1" id="KW-0812">Transmembrane</keyword>
<evidence type="ECO:0000256" key="2">
    <source>
        <dbReference type="SAM" id="SignalP"/>
    </source>
</evidence>